<accession>A0AAW4SI29</accession>
<evidence type="ECO:0000313" key="2">
    <source>
        <dbReference type="Proteomes" id="UP001197958"/>
    </source>
</evidence>
<comment type="caution">
    <text evidence="1">The sequence shown here is derived from an EMBL/GenBank/DDBJ whole genome shotgun (WGS) entry which is preliminary data.</text>
</comment>
<name>A0AAW4SI29_9BACE</name>
<proteinExistence type="predicted"/>
<evidence type="ECO:0000313" key="1">
    <source>
        <dbReference type="EMBL" id="MCA4522997.1"/>
    </source>
</evidence>
<protein>
    <submittedName>
        <fullName evidence="1">Uncharacterized protein</fullName>
    </submittedName>
</protein>
<sequence length="77" mass="9084">MVTQGKDKQERKVVHLQINDHHEYFGSIEQLFCKYTKEQLGFSIYQVRNNLRKLGIMTSETCIIRVGVLQTKIKKEN</sequence>
<dbReference type="AlphaFoldDB" id="A0AAW4SI29"/>
<organism evidence="1 2">
    <name type="scientific">Bacteroides xylanisolvens</name>
    <dbReference type="NCBI Taxonomy" id="371601"/>
    <lineage>
        <taxon>Bacteria</taxon>
        <taxon>Pseudomonadati</taxon>
        <taxon>Bacteroidota</taxon>
        <taxon>Bacteroidia</taxon>
        <taxon>Bacteroidales</taxon>
        <taxon>Bacteroidaceae</taxon>
        <taxon>Bacteroides</taxon>
    </lineage>
</organism>
<gene>
    <name evidence="1" type="ORF">LDZ35_07220</name>
</gene>
<reference evidence="1" key="1">
    <citation type="submission" date="2023-08" db="EMBL/GenBank/DDBJ databases">
        <title>Mucin Metabolism Genes Underlie the Key Renovations of Bacteroides xylanisolvens Genomes in Captive Great Apes.</title>
        <authorList>
            <person name="Nishida A.H."/>
        </authorList>
    </citation>
    <scope>NUCLEOTIDE SEQUENCE</scope>
    <source>
        <strain evidence="1">P19.10B</strain>
    </source>
</reference>
<dbReference type="RefSeq" id="WP_225450359.1">
    <property type="nucleotide sequence ID" value="NZ_JAIWWK010000018.1"/>
</dbReference>
<dbReference type="Proteomes" id="UP001197958">
    <property type="component" value="Unassembled WGS sequence"/>
</dbReference>
<dbReference type="EMBL" id="JAIWWW010000016">
    <property type="protein sequence ID" value="MCA4522997.1"/>
    <property type="molecule type" value="Genomic_DNA"/>
</dbReference>